<evidence type="ECO:0000259" key="8">
    <source>
        <dbReference type="Pfam" id="PF04034"/>
    </source>
</evidence>
<feature type="binding site" evidence="6">
    <location>
        <position position="138"/>
    </location>
    <ligand>
        <name>S-adenosyl-L-methionine</name>
        <dbReference type="ChEBI" id="CHEBI:59789"/>
    </ligand>
</feature>
<dbReference type="AlphaFoldDB" id="A0A9W8DX16"/>
<dbReference type="InterPro" id="IPR007209">
    <property type="entry name" value="RNaseL-inhib-like_metal-bd_dom"/>
</dbReference>
<name>A0A9W8DX16_9FUNG</name>
<accession>A0A9W8DX16</accession>
<dbReference type="InterPro" id="IPR022968">
    <property type="entry name" value="Tsr3-like"/>
</dbReference>
<evidence type="ECO:0000259" key="9">
    <source>
        <dbReference type="Pfam" id="PF04068"/>
    </source>
</evidence>
<comment type="catalytic activity">
    <reaction evidence="6">
        <text>an N(1)-methylpseudouridine in rRNA + S-adenosyl-L-methionine = N(1)-methyl-N(3)-[(3S)-3-amino-3-carboxypropyl]pseudouridine in rRNA + S-methyl-5'-thioadenosine + H(+)</text>
        <dbReference type="Rhea" id="RHEA:63296"/>
        <dbReference type="Rhea" id="RHEA-COMP:11634"/>
        <dbReference type="Rhea" id="RHEA-COMP:16310"/>
        <dbReference type="ChEBI" id="CHEBI:15378"/>
        <dbReference type="ChEBI" id="CHEBI:17509"/>
        <dbReference type="ChEBI" id="CHEBI:59789"/>
        <dbReference type="ChEBI" id="CHEBI:74890"/>
        <dbReference type="ChEBI" id="CHEBI:146234"/>
        <dbReference type="EC" id="2.5.1.157"/>
    </reaction>
</comment>
<protein>
    <recommendedName>
        <fullName evidence="6">18S rRNA aminocarboxypropyltransferase</fullName>
        <ecNumber evidence="6">2.5.1.157</ecNumber>
    </recommendedName>
</protein>
<dbReference type="Pfam" id="PF04068">
    <property type="entry name" value="Fer4_RLI"/>
    <property type="match status" value="1"/>
</dbReference>
<keyword evidence="5 6" id="KW-0949">S-adenosyl-L-methionine</keyword>
<feature type="region of interest" description="Disordered" evidence="7">
    <location>
        <begin position="211"/>
        <end position="325"/>
    </location>
</feature>
<dbReference type="InterPro" id="IPR007177">
    <property type="entry name" value="Tsr3_C"/>
</dbReference>
<sequence>MFQLHYAFNGRRYMRAIPNENDVPDADDESSREKWPPLAMWDFGHCDPKRCSGRKLARMGLVKELGLNQVFKGIVMSPAGKQAVSMADKEIISKYGAAMIDCSWARLDEVPFSKIKARNNRLLPYLVASNPVNYGKPWRLNCVEALAAAFYICGMDDIGDQLMGKFKWGHAFKEVNAELFSRYSQCKDSKEVIEVQNAWMDMIDKEIDERKENAKNDDDLEIDSDLENNPNHQAPMFTRAAGILDEEPDDGSEDDSEEYEDDVPDHLKGKNYKIITDRFGNNTYVEASSDDDADGSDSDSPVDVSRGGEEQINQLNEQMKSSAIK</sequence>
<dbReference type="GO" id="GO:0005737">
    <property type="term" value="C:cytoplasm"/>
    <property type="evidence" value="ECO:0007669"/>
    <property type="project" value="UniProtKB-SubCell"/>
</dbReference>
<feature type="binding site" evidence="6">
    <location>
        <position position="100"/>
    </location>
    <ligand>
        <name>S-adenosyl-L-methionine</name>
        <dbReference type="ChEBI" id="CHEBI:59789"/>
    </ligand>
</feature>
<gene>
    <name evidence="6 10" type="primary">TSR3</name>
    <name evidence="10" type="ORF">H4219_000708</name>
</gene>
<dbReference type="EC" id="2.5.1.157" evidence="6"/>
<dbReference type="GO" id="GO:1904047">
    <property type="term" value="F:S-adenosyl-L-methionine binding"/>
    <property type="evidence" value="ECO:0007669"/>
    <property type="project" value="UniProtKB-UniRule"/>
</dbReference>
<comment type="caution">
    <text evidence="10">The sequence shown here is derived from an EMBL/GenBank/DDBJ whole genome shotgun (WGS) entry which is preliminary data.</text>
</comment>
<comment type="similarity">
    <text evidence="6">Belongs to the TDD superfamily. TSR3 family.</text>
</comment>
<evidence type="ECO:0000313" key="10">
    <source>
        <dbReference type="EMBL" id="KAJ1921391.1"/>
    </source>
</evidence>
<dbReference type="PANTHER" id="PTHR20426">
    <property type="entry name" value="RIBOSOME BIOGENESIS PROTEIN TSR3 HOMOLOG"/>
    <property type="match status" value="1"/>
</dbReference>
<evidence type="ECO:0000256" key="3">
    <source>
        <dbReference type="ARBA" id="ARBA00022552"/>
    </source>
</evidence>
<feature type="compositionally biased region" description="Acidic residues" evidence="7">
    <location>
        <begin position="244"/>
        <end position="263"/>
    </location>
</feature>
<evidence type="ECO:0000256" key="2">
    <source>
        <dbReference type="ARBA" id="ARBA00022517"/>
    </source>
</evidence>
<evidence type="ECO:0000256" key="7">
    <source>
        <dbReference type="SAM" id="MobiDB-lite"/>
    </source>
</evidence>
<organism evidence="10 11">
    <name type="scientific">Mycoemilia scoparia</name>
    <dbReference type="NCBI Taxonomy" id="417184"/>
    <lineage>
        <taxon>Eukaryota</taxon>
        <taxon>Fungi</taxon>
        <taxon>Fungi incertae sedis</taxon>
        <taxon>Zoopagomycota</taxon>
        <taxon>Kickxellomycotina</taxon>
        <taxon>Kickxellomycetes</taxon>
        <taxon>Kickxellales</taxon>
        <taxon>Kickxellaceae</taxon>
        <taxon>Mycoemilia</taxon>
    </lineage>
</organism>
<dbReference type="Pfam" id="PF04034">
    <property type="entry name" value="Ribo_biogen_C"/>
    <property type="match status" value="1"/>
</dbReference>
<feature type="compositionally biased region" description="Polar residues" evidence="7">
    <location>
        <begin position="311"/>
        <end position="325"/>
    </location>
</feature>
<dbReference type="GO" id="GO:0000455">
    <property type="term" value="P:enzyme-directed rRNA pseudouridine synthesis"/>
    <property type="evidence" value="ECO:0007669"/>
    <property type="project" value="UniProtKB-UniRule"/>
</dbReference>
<dbReference type="GO" id="GO:0030490">
    <property type="term" value="P:maturation of SSU-rRNA"/>
    <property type="evidence" value="ECO:0007669"/>
    <property type="project" value="TreeGrafter"/>
</dbReference>
<keyword evidence="11" id="KW-1185">Reference proteome</keyword>
<comment type="subcellular location">
    <subcellularLocation>
        <location evidence="6">Cytoplasm</location>
    </subcellularLocation>
    <subcellularLocation>
        <location evidence="6">Nucleus</location>
    </subcellularLocation>
</comment>
<evidence type="ECO:0000256" key="1">
    <source>
        <dbReference type="ARBA" id="ARBA00022490"/>
    </source>
</evidence>
<dbReference type="PANTHER" id="PTHR20426:SF0">
    <property type="entry name" value="18S RRNA AMINOCARBOXYPROPYLTRANSFERASE"/>
    <property type="match status" value="1"/>
</dbReference>
<feature type="domain" description="16S/18S rRNA aminocarboxypropyltransferase Tsr3 C-terminal" evidence="8">
    <location>
        <begin position="74"/>
        <end position="200"/>
    </location>
</feature>
<reference evidence="10" key="1">
    <citation type="submission" date="2022-07" db="EMBL/GenBank/DDBJ databases">
        <title>Phylogenomic reconstructions and comparative analyses of Kickxellomycotina fungi.</title>
        <authorList>
            <person name="Reynolds N.K."/>
            <person name="Stajich J.E."/>
            <person name="Barry K."/>
            <person name="Grigoriev I.V."/>
            <person name="Crous P."/>
            <person name="Smith M.E."/>
        </authorList>
    </citation>
    <scope>NUCLEOTIDE SEQUENCE</scope>
    <source>
        <strain evidence="10">NBRC 100468</strain>
    </source>
</reference>
<dbReference type="HAMAP" id="MF_01116">
    <property type="entry name" value="TSR3"/>
    <property type="match status" value="1"/>
</dbReference>
<keyword evidence="6" id="KW-0539">Nucleus</keyword>
<feature type="domain" description="RNase L inhibitor RLI-like possible metal-binding" evidence="9">
    <location>
        <begin position="37"/>
        <end position="65"/>
    </location>
</feature>
<dbReference type="GO" id="GO:0106388">
    <property type="term" value="F:rRNA small subunit aminocarboxypropyltransferase activity"/>
    <property type="evidence" value="ECO:0007669"/>
    <property type="project" value="UniProtKB-EC"/>
</dbReference>
<dbReference type="GO" id="GO:0005634">
    <property type="term" value="C:nucleus"/>
    <property type="evidence" value="ECO:0007669"/>
    <property type="project" value="UniProtKB-SubCell"/>
</dbReference>
<keyword evidence="2 6" id="KW-0690">Ribosome biogenesis</keyword>
<comment type="catalytic activity">
    <reaction evidence="6">
        <text>N(1)-methylpseudouridine(1191) in yeast 18S rRNA + S-adenosyl-L-methionine = N(1)-methyl-N(3)-[(3S)-3-amino-3-carboxypropyl]pseudouridine(1191) in yeast 18S rRNA + S-methyl-5'-thioadenosine + H(+)</text>
        <dbReference type="Rhea" id="RHEA:63300"/>
        <dbReference type="Rhea" id="RHEA-COMP:13852"/>
        <dbReference type="Rhea" id="RHEA-COMP:16309"/>
        <dbReference type="ChEBI" id="CHEBI:15378"/>
        <dbReference type="ChEBI" id="CHEBI:17509"/>
        <dbReference type="ChEBI" id="CHEBI:59789"/>
        <dbReference type="ChEBI" id="CHEBI:74890"/>
        <dbReference type="ChEBI" id="CHEBI:146234"/>
    </reaction>
</comment>
<proteinExistence type="inferred from homology"/>
<feature type="compositionally biased region" description="Acidic residues" evidence="7">
    <location>
        <begin position="288"/>
        <end position="297"/>
    </location>
</feature>
<keyword evidence="4 6" id="KW-0808">Transferase</keyword>
<keyword evidence="3 6" id="KW-0698">rRNA processing</keyword>
<evidence type="ECO:0000256" key="5">
    <source>
        <dbReference type="ARBA" id="ARBA00022691"/>
    </source>
</evidence>
<keyword evidence="1 6" id="KW-0963">Cytoplasm</keyword>
<feature type="binding site" evidence="6">
    <location>
        <position position="123"/>
    </location>
    <ligand>
        <name>S-adenosyl-L-methionine</name>
        <dbReference type="ChEBI" id="CHEBI:59789"/>
    </ligand>
</feature>
<comment type="function">
    <text evidence="6">Aminocarboxypropyltransferase that catalyzes the aminocarboxypropyl transfer on pseudouridine at position 1191 (Psi1191) in 18S rRNA. It constitutes the last step in biosynthesis of the hypermodified N1-methyl-N3-(3-amino-3-carboxypropyl) pseudouridine (m1acp3-Psi) conserved in eukaryotic 18S rRNA.</text>
</comment>
<evidence type="ECO:0000256" key="4">
    <source>
        <dbReference type="ARBA" id="ARBA00022679"/>
    </source>
</evidence>
<evidence type="ECO:0000313" key="11">
    <source>
        <dbReference type="Proteomes" id="UP001150538"/>
    </source>
</evidence>
<dbReference type="OrthoDB" id="10262062at2759"/>
<dbReference type="NCBIfam" id="NF002621">
    <property type="entry name" value="PRK02287.1"/>
    <property type="match status" value="1"/>
</dbReference>
<feature type="binding site" evidence="6">
    <location>
        <position position="52"/>
    </location>
    <ligand>
        <name>S-adenosyl-L-methionine</name>
        <dbReference type="ChEBI" id="CHEBI:59789"/>
    </ligand>
</feature>
<evidence type="ECO:0000256" key="6">
    <source>
        <dbReference type="HAMAP-Rule" id="MF_03146"/>
    </source>
</evidence>
<dbReference type="EMBL" id="JANBPU010000005">
    <property type="protein sequence ID" value="KAJ1921391.1"/>
    <property type="molecule type" value="Genomic_DNA"/>
</dbReference>
<dbReference type="Proteomes" id="UP001150538">
    <property type="component" value="Unassembled WGS sequence"/>
</dbReference>